<dbReference type="SUPFAM" id="SSF56112">
    <property type="entry name" value="Protein kinase-like (PK-like)"/>
    <property type="match status" value="1"/>
</dbReference>
<evidence type="ECO:0000313" key="11">
    <source>
        <dbReference type="Proteomes" id="UP001642487"/>
    </source>
</evidence>
<evidence type="ECO:0000259" key="8">
    <source>
        <dbReference type="PROSITE" id="PS50011"/>
    </source>
</evidence>
<keyword evidence="5" id="KW-0808">Transferase</keyword>
<dbReference type="InterPro" id="IPR011009">
    <property type="entry name" value="Kinase-like_dom_sf"/>
</dbReference>
<evidence type="ECO:0000256" key="2">
    <source>
        <dbReference type="ARBA" id="ARBA00003861"/>
    </source>
</evidence>
<evidence type="ECO:0000256" key="7">
    <source>
        <dbReference type="SAM" id="Coils"/>
    </source>
</evidence>
<dbReference type="Pfam" id="PF07714">
    <property type="entry name" value="PK_Tyr_Ser-Thr"/>
    <property type="match status" value="1"/>
</dbReference>
<dbReference type="Gene3D" id="3.30.200.20">
    <property type="entry name" value="Phosphorylase Kinase, domain 1"/>
    <property type="match status" value="1"/>
</dbReference>
<keyword evidence="7" id="KW-0175">Coiled coil</keyword>
<dbReference type="PANTHER" id="PTHR45647">
    <property type="entry name" value="OS02G0152300 PROTEIN"/>
    <property type="match status" value="1"/>
</dbReference>
<dbReference type="InterPro" id="IPR003613">
    <property type="entry name" value="Ubox_domain"/>
</dbReference>
<dbReference type="Pfam" id="PF04564">
    <property type="entry name" value="U-box"/>
    <property type="match status" value="1"/>
</dbReference>
<evidence type="ECO:0000256" key="5">
    <source>
        <dbReference type="ARBA" id="ARBA00022679"/>
    </source>
</evidence>
<keyword evidence="11" id="KW-1185">Reference proteome</keyword>
<evidence type="ECO:0000256" key="3">
    <source>
        <dbReference type="ARBA" id="ARBA00004906"/>
    </source>
</evidence>
<dbReference type="SUPFAM" id="SSF57850">
    <property type="entry name" value="RING/U-box"/>
    <property type="match status" value="1"/>
</dbReference>
<feature type="coiled-coil region" evidence="7">
    <location>
        <begin position="346"/>
        <end position="436"/>
    </location>
</feature>
<dbReference type="InterPro" id="IPR051348">
    <property type="entry name" value="U-box_ubiquitin_ligases"/>
</dbReference>
<dbReference type="SUPFAM" id="SSF52402">
    <property type="entry name" value="Adenine nucleotide alpha hydrolases-like"/>
    <property type="match status" value="1"/>
</dbReference>
<dbReference type="PROSITE" id="PS51698">
    <property type="entry name" value="U_BOX"/>
    <property type="match status" value="1"/>
</dbReference>
<dbReference type="InterPro" id="IPR013083">
    <property type="entry name" value="Znf_RING/FYVE/PHD"/>
</dbReference>
<organism evidence="10 11">
    <name type="scientific">Citrullus colocynthis</name>
    <name type="common">colocynth</name>
    <dbReference type="NCBI Taxonomy" id="252529"/>
    <lineage>
        <taxon>Eukaryota</taxon>
        <taxon>Viridiplantae</taxon>
        <taxon>Streptophyta</taxon>
        <taxon>Embryophyta</taxon>
        <taxon>Tracheophyta</taxon>
        <taxon>Spermatophyta</taxon>
        <taxon>Magnoliopsida</taxon>
        <taxon>eudicotyledons</taxon>
        <taxon>Gunneridae</taxon>
        <taxon>Pentapetalae</taxon>
        <taxon>rosids</taxon>
        <taxon>fabids</taxon>
        <taxon>Cucurbitales</taxon>
        <taxon>Cucurbitaceae</taxon>
        <taxon>Benincaseae</taxon>
        <taxon>Citrullus</taxon>
    </lineage>
</organism>
<dbReference type="PROSITE" id="PS50011">
    <property type="entry name" value="PROTEIN_KINASE_DOM"/>
    <property type="match status" value="1"/>
</dbReference>
<feature type="domain" description="Protein kinase" evidence="8">
    <location>
        <begin position="464"/>
        <end position="724"/>
    </location>
</feature>
<reference evidence="10 11" key="1">
    <citation type="submission" date="2024-03" db="EMBL/GenBank/DDBJ databases">
        <authorList>
            <person name="Gkanogiannis A."/>
            <person name="Becerra Lopez-Lavalle L."/>
        </authorList>
    </citation>
    <scope>NUCLEOTIDE SEQUENCE [LARGE SCALE GENOMIC DNA]</scope>
</reference>
<dbReference type="InterPro" id="IPR000719">
    <property type="entry name" value="Prot_kinase_dom"/>
</dbReference>
<dbReference type="Gene3D" id="1.10.510.10">
    <property type="entry name" value="Transferase(Phosphotransferase) domain 1"/>
    <property type="match status" value="1"/>
</dbReference>
<gene>
    <name evidence="10" type="ORF">CITCOLO1_LOCUS21273</name>
</gene>
<evidence type="ECO:0000313" key="10">
    <source>
        <dbReference type="EMBL" id="CAK9328844.1"/>
    </source>
</evidence>
<comment type="pathway">
    <text evidence="3">Protein modification; protein ubiquitination.</text>
</comment>
<evidence type="ECO:0000256" key="4">
    <source>
        <dbReference type="ARBA" id="ARBA00012483"/>
    </source>
</evidence>
<dbReference type="Proteomes" id="UP001642487">
    <property type="component" value="Chromosome 9"/>
</dbReference>
<comment type="function">
    <text evidence="2">Functions as an E3 ubiquitin ligase.</text>
</comment>
<dbReference type="SMART" id="SM00504">
    <property type="entry name" value="Ubox"/>
    <property type="match status" value="1"/>
</dbReference>
<accession>A0ABP0Z7W1</accession>
<name>A0ABP0Z7W1_9ROSI</name>
<dbReference type="EMBL" id="OZ021743">
    <property type="protein sequence ID" value="CAK9328844.1"/>
    <property type="molecule type" value="Genomic_DNA"/>
</dbReference>
<proteinExistence type="predicted"/>
<dbReference type="Gene3D" id="3.30.40.10">
    <property type="entry name" value="Zinc/RING finger domain, C3HC4 (zinc finger)"/>
    <property type="match status" value="1"/>
</dbReference>
<feature type="domain" description="U-box" evidence="9">
    <location>
        <begin position="743"/>
        <end position="814"/>
    </location>
</feature>
<dbReference type="InterPro" id="IPR001245">
    <property type="entry name" value="Ser-Thr/Tyr_kinase_cat_dom"/>
</dbReference>
<keyword evidence="6" id="KW-0833">Ubl conjugation pathway</keyword>
<comment type="catalytic activity">
    <reaction evidence="1">
        <text>S-ubiquitinyl-[E2 ubiquitin-conjugating enzyme]-L-cysteine + [acceptor protein]-L-lysine = [E2 ubiquitin-conjugating enzyme]-L-cysteine + N(6)-ubiquitinyl-[acceptor protein]-L-lysine.</text>
        <dbReference type="EC" id="2.3.2.27"/>
    </reaction>
</comment>
<dbReference type="EC" id="2.3.2.27" evidence="4"/>
<protein>
    <recommendedName>
        <fullName evidence="4">RING-type E3 ubiquitin transferase</fullName>
        <ecNumber evidence="4">2.3.2.27</ecNumber>
    </recommendedName>
</protein>
<dbReference type="CDD" id="cd16655">
    <property type="entry name" value="RING-Ubox_WDSUB1-like"/>
    <property type="match status" value="1"/>
</dbReference>
<sequence length="814" mass="91876">MAGSSGEDVVYVAVGSDIKECKLNLVYAIKHSGGRRICILHVHEPAKWIPILGTKFLASSMKEEEVNAYRELERQDANKILDGFLLLCHQAGAQAEKLYSESDKIKKGIVELISCHGIRRLVMGAAADKYHSRKMTKFRSRKAMYVHLNAPAFCQIQFVCNGQLIRIREACPHEAHADILPPSPQSQNINEASWRPVQSGQFNGRIIDSPSIVMERLTISETISNTSGTWSAFERSYSTSSSSGYMDVASSRTEEDAYELGLNSPLLLTNFAPNSSPPHLSGFQQDGSADDSLYIQLEKAITDAANARREAFREALKRAKAEKELGDAIRRAKVSEALYAEESRVRKEIEDARSKEREELDNVKDQINEMMEELQIARNKGLTLENQIAESDEMVKELEQKILSAIELLHNYKNDRDELLKQRDEALKELDDIRTRQVDASIQHNAQLFSEFSFSEIAEATRKFDPSLKIVEGTHGSMYKGLLYNTEVSMKMLRSHNLQNPVEFQREVDVLSKLRHPNIVTLIGVCPEACILVYDYFPNGNLEDRLACKDSSSPLSWKTRIRIATDLCSALIFIHSNKICKIIHGDVKPSHVLLDANYVPKLAGFGTCQFLPHDEKSSYNENLSAVYEVKGNHEFPLTTKLDVYSFGMVLLSLLTGQSYLRLKEDVQFAVEERKLKDVLDPRAGDWPFVQAEQLALLALRCCNENSMYRPDLVSDVWRVLEPMRASCGGSISVCLSFGDQQVQPPPYFICPIFQEVMENPHVAADGFTYEAEALRGWLDSGHDTSPMTNLRLDHQNLVPNRALRSVIQEWLQQH</sequence>
<evidence type="ECO:0000256" key="6">
    <source>
        <dbReference type="ARBA" id="ARBA00022786"/>
    </source>
</evidence>
<dbReference type="PANTHER" id="PTHR45647:SF100">
    <property type="entry name" value="U-BOX DOMAIN-CONTAINING PROTEIN 33"/>
    <property type="match status" value="1"/>
</dbReference>
<dbReference type="CDD" id="cd01989">
    <property type="entry name" value="USP_STK_Ubox_N"/>
    <property type="match status" value="1"/>
</dbReference>
<evidence type="ECO:0000256" key="1">
    <source>
        <dbReference type="ARBA" id="ARBA00000900"/>
    </source>
</evidence>
<evidence type="ECO:0000259" key="9">
    <source>
        <dbReference type="PROSITE" id="PS51698"/>
    </source>
</evidence>